<sequence length="101" mass="11654">MVWDQLGRWGALRTCVGGLPWKNLPMEGPQKDLWENNGNCRRVGQIIMATGLLEAHPLKAIFCCLWLERDCESFLRKSVALPGEVIKSLRWCFIVYQIFKC</sequence>
<reference evidence="1" key="3">
    <citation type="submission" date="2025-09" db="UniProtKB">
        <authorList>
            <consortium name="Ensembl"/>
        </authorList>
    </citation>
    <scope>IDENTIFICATION</scope>
</reference>
<protein>
    <submittedName>
        <fullName evidence="1">Uncharacterized protein</fullName>
    </submittedName>
</protein>
<reference evidence="1 2" key="1">
    <citation type="submission" date="2008-02" db="EMBL/GenBank/DDBJ databases">
        <title>A 6x draft sequence assembly of the Pongo pygmaeus abelii genome.</title>
        <authorList>
            <person name="Wilson R.K."/>
            <person name="Mardis E."/>
        </authorList>
    </citation>
    <scope>NUCLEOTIDE SEQUENCE [LARGE SCALE GENOMIC DNA]</scope>
</reference>
<organism evidence="1 2">
    <name type="scientific">Pongo abelii</name>
    <name type="common">Sumatran orangutan</name>
    <name type="synonym">Pongo pygmaeus abelii</name>
    <dbReference type="NCBI Taxonomy" id="9601"/>
    <lineage>
        <taxon>Eukaryota</taxon>
        <taxon>Metazoa</taxon>
        <taxon>Chordata</taxon>
        <taxon>Craniata</taxon>
        <taxon>Vertebrata</taxon>
        <taxon>Euteleostomi</taxon>
        <taxon>Mammalia</taxon>
        <taxon>Eutheria</taxon>
        <taxon>Euarchontoglires</taxon>
        <taxon>Primates</taxon>
        <taxon>Haplorrhini</taxon>
        <taxon>Catarrhini</taxon>
        <taxon>Hominidae</taxon>
        <taxon>Pongo</taxon>
    </lineage>
</organism>
<evidence type="ECO:0000313" key="2">
    <source>
        <dbReference type="Proteomes" id="UP000001595"/>
    </source>
</evidence>
<dbReference type="Ensembl" id="ENSPPYT00000052580.1">
    <property type="protein sequence ID" value="ENSPPYP00000044135.1"/>
    <property type="gene ID" value="ENSPPYG00000037604.1"/>
</dbReference>
<dbReference type="GeneTree" id="ENSGT00910000148337"/>
<dbReference type="Proteomes" id="UP000001595">
    <property type="component" value="Chromosome 8"/>
</dbReference>
<keyword evidence="2" id="KW-1185">Reference proteome</keyword>
<reference evidence="1" key="2">
    <citation type="submission" date="2025-08" db="UniProtKB">
        <authorList>
            <consortium name="Ensembl"/>
        </authorList>
    </citation>
    <scope>IDENTIFICATION</scope>
</reference>
<name>A0A8I5TYN0_PONAB</name>
<dbReference type="AlphaFoldDB" id="A0A8I5TYN0"/>
<accession>A0A8I5TYN0</accession>
<proteinExistence type="predicted"/>
<evidence type="ECO:0000313" key="1">
    <source>
        <dbReference type="Ensembl" id="ENSPPYP00000044135.1"/>
    </source>
</evidence>